<evidence type="ECO:0000313" key="3">
    <source>
        <dbReference type="EMBL" id="OXY82672.1"/>
    </source>
</evidence>
<dbReference type="Proteomes" id="UP000242757">
    <property type="component" value="Unassembled WGS sequence"/>
</dbReference>
<protein>
    <submittedName>
        <fullName evidence="3">Fimbrial assembly protein</fullName>
    </submittedName>
</protein>
<dbReference type="RefSeq" id="WP_094199451.1">
    <property type="nucleotide sequence ID" value="NZ_NBIM01000001.1"/>
</dbReference>
<gene>
    <name evidence="3" type="ORF">B6S08_03915</name>
</gene>
<dbReference type="OrthoDB" id="6876592at2"/>
<sequence>MKTRIEFYQAALRPVREIPTVRHLGLGVLAVALLWAMALGWQTVHNHRLSKSNTQLQLALGNAEQHITGLQQRVAQLNQRQDDGQRRRLEQDIRIRRQLLGVLGQDNLVSYAATLDDLARLSWQGVALTGLQLEGRAMTLSGEASNAAAVPAWILGFEGRDSLVRRDFGKLDIHRREPGALAFTLHSDGVTQ</sequence>
<organism evidence="3 4">
    <name type="scientific">Oceanimonas doudoroffii</name>
    <dbReference type="NCBI Taxonomy" id="84158"/>
    <lineage>
        <taxon>Bacteria</taxon>
        <taxon>Pseudomonadati</taxon>
        <taxon>Pseudomonadota</taxon>
        <taxon>Gammaproteobacteria</taxon>
        <taxon>Aeromonadales</taxon>
        <taxon>Aeromonadaceae</taxon>
        <taxon>Oceanimonas</taxon>
    </lineage>
</organism>
<dbReference type="InterPro" id="IPR007813">
    <property type="entry name" value="PilN"/>
</dbReference>
<keyword evidence="4" id="KW-1185">Reference proteome</keyword>
<reference evidence="3 4" key="1">
    <citation type="submission" date="2017-08" db="EMBL/GenBank/DDBJ databases">
        <title>A Genome Sequence of Oceanimonas doudoroffii ATCC 27123T.</title>
        <authorList>
            <person name="Brennan M.A."/>
            <person name="Maclea K.S."/>
            <person name="Mcclelland W.D."/>
            <person name="Trachtenberg A.M."/>
        </authorList>
    </citation>
    <scope>NUCLEOTIDE SEQUENCE [LARGE SCALE GENOMIC DNA]</scope>
    <source>
        <strain evidence="3 4">ATCC 27123</strain>
    </source>
</reference>
<dbReference type="EMBL" id="NBIM01000001">
    <property type="protein sequence ID" value="OXY82672.1"/>
    <property type="molecule type" value="Genomic_DNA"/>
</dbReference>
<dbReference type="Pfam" id="PF05137">
    <property type="entry name" value="PilN"/>
    <property type="match status" value="1"/>
</dbReference>
<name>A0A233RGZ8_9GAMM</name>
<keyword evidence="2" id="KW-0472">Membrane</keyword>
<keyword evidence="2" id="KW-0812">Transmembrane</keyword>
<feature type="coiled-coil region" evidence="1">
    <location>
        <begin position="60"/>
        <end position="87"/>
    </location>
</feature>
<feature type="transmembrane region" description="Helical" evidence="2">
    <location>
        <begin position="21"/>
        <end position="41"/>
    </location>
</feature>
<keyword evidence="2" id="KW-1133">Transmembrane helix</keyword>
<evidence type="ECO:0000256" key="1">
    <source>
        <dbReference type="SAM" id="Coils"/>
    </source>
</evidence>
<dbReference type="AlphaFoldDB" id="A0A233RGZ8"/>
<evidence type="ECO:0000313" key="4">
    <source>
        <dbReference type="Proteomes" id="UP000242757"/>
    </source>
</evidence>
<evidence type="ECO:0000256" key="2">
    <source>
        <dbReference type="SAM" id="Phobius"/>
    </source>
</evidence>
<comment type="caution">
    <text evidence="3">The sequence shown here is derived from an EMBL/GenBank/DDBJ whole genome shotgun (WGS) entry which is preliminary data.</text>
</comment>
<accession>A0A233RGZ8</accession>
<keyword evidence="1" id="KW-0175">Coiled coil</keyword>
<proteinExistence type="predicted"/>